<sequence length="328" mass="37029">MEYMESDMQINTILESSMASKRDCEKVHFYEQNRLTFFYLTFYCASFHEIAFELEQQESPQYKSPKDHPGVFKFETSKDGTIFCTFKLESSILEGLSYYEPYSTEFSLPEDSRIAYKISINKISDTHFSITMENPYDIKIDGLPGTLNDVFFLENENLTFVRTFSFTKNENNEIPQAAPPAPKPTVTNALKTFVKNTVEKSLQEMIEEQQITALSLTPKNPKSLSDQAGAAVEALKAVASDVEDSSSTISSGISSLKSAPEIAGSEEIKKGEKQKLLLELQNILFKNEYTDVILKACNGIELETYRCILAAHSPTFKSIFDFTDELPV</sequence>
<evidence type="ECO:0000313" key="1">
    <source>
        <dbReference type="Proteomes" id="UP000887579"/>
    </source>
</evidence>
<protein>
    <submittedName>
        <fullName evidence="2">BTB domain-containing protein</fullName>
    </submittedName>
</protein>
<accession>A0AC34FUI2</accession>
<evidence type="ECO:0000313" key="2">
    <source>
        <dbReference type="WBParaSite" id="ES5_v2.g20948.t1"/>
    </source>
</evidence>
<organism evidence="1 2">
    <name type="scientific">Panagrolaimus sp. ES5</name>
    <dbReference type="NCBI Taxonomy" id="591445"/>
    <lineage>
        <taxon>Eukaryota</taxon>
        <taxon>Metazoa</taxon>
        <taxon>Ecdysozoa</taxon>
        <taxon>Nematoda</taxon>
        <taxon>Chromadorea</taxon>
        <taxon>Rhabditida</taxon>
        <taxon>Tylenchina</taxon>
        <taxon>Panagrolaimomorpha</taxon>
        <taxon>Panagrolaimoidea</taxon>
        <taxon>Panagrolaimidae</taxon>
        <taxon>Panagrolaimus</taxon>
    </lineage>
</organism>
<dbReference type="Proteomes" id="UP000887579">
    <property type="component" value="Unplaced"/>
</dbReference>
<proteinExistence type="predicted"/>
<dbReference type="WBParaSite" id="ES5_v2.g20948.t1">
    <property type="protein sequence ID" value="ES5_v2.g20948.t1"/>
    <property type="gene ID" value="ES5_v2.g20948"/>
</dbReference>
<name>A0AC34FUI2_9BILA</name>
<reference evidence="2" key="1">
    <citation type="submission" date="2022-11" db="UniProtKB">
        <authorList>
            <consortium name="WormBaseParasite"/>
        </authorList>
    </citation>
    <scope>IDENTIFICATION</scope>
</reference>